<evidence type="ECO:0000256" key="1">
    <source>
        <dbReference type="ARBA" id="ARBA00006192"/>
    </source>
</evidence>
<evidence type="ECO:0000256" key="3">
    <source>
        <dbReference type="ARBA" id="ARBA00044493"/>
    </source>
</evidence>
<evidence type="ECO:0000256" key="4">
    <source>
        <dbReference type="ARBA" id="ARBA00044511"/>
    </source>
</evidence>
<feature type="compositionally biased region" description="Basic and acidic residues" evidence="6">
    <location>
        <begin position="470"/>
        <end position="480"/>
    </location>
</feature>
<feature type="region of interest" description="Disordered" evidence="6">
    <location>
        <begin position="970"/>
        <end position="1014"/>
    </location>
</feature>
<name>M9LRH3_PSEA3</name>
<dbReference type="Pfam" id="PF13041">
    <property type="entry name" value="PPR_2"/>
    <property type="match status" value="1"/>
</dbReference>
<proteinExistence type="inferred from homology"/>
<feature type="compositionally biased region" description="Basic and acidic residues" evidence="6">
    <location>
        <begin position="786"/>
        <end position="799"/>
    </location>
</feature>
<protein>
    <submittedName>
        <fullName evidence="7">Uncharacterized protein</fullName>
    </submittedName>
</protein>
<dbReference type="Gene3D" id="1.25.40.10">
    <property type="entry name" value="Tetratricopeptide repeat domain"/>
    <property type="match status" value="1"/>
</dbReference>
<evidence type="ECO:0000313" key="8">
    <source>
        <dbReference type="Proteomes" id="UP000011976"/>
    </source>
</evidence>
<sequence length="1014" mass="111708">MYRLARAGGASTAAVVSTPMLPPAFLAPAAFTQAFSTQSPARAVAPRSQSRSQSNGPTVSSAHNLKAVLRRLGKSNKWSETAPDQSLDSPRGRQERESRSVVKHPGGKAREPRSSVKQSGGKHAGAVARSDRPRRSDDGERSTQLGFRLRAKKLLDHLAAADRAIGEAARPGTDVNAALDHFDNEMRALRVMVKSKDVLIDPDNAWKSASRIKAPYNAAIRLCFRAGRVERAIRLVNQMKKDGIFPSASTYTIVIQGLSRMHPRHHLSSAAGDSVENETALQNLTQRAEQAFEELEKLWQQAFPQYFQRGSGAPPFKSILTIDEDSFHKLSDQARRNLVSQQSSVHEAQQFPRLLTNAINSYLNFLRCIGRSQDQIKILDRLFPSALIEKLARGLAPDASSQDKLELANRKLSDCLPLGHVSTFTPILILHRDTRDREHQAVFKRIWTLCLQLMEIERQQATMHTPQADPPRRSRSKADAAEVSEAASRTSEFRFRPDDRLVSDFFIRTSNSSEVDAKSNMRLGLSILARVYGLDLESTADGIVRDPQSSSFSDSFGPDRYLLSHDDIEQGCDRGFAELKDGRTAGSVLRGLAVAQPWQHFVALFNYLWSRAHSEDHGGSEQRDALLDATADKPVFGDLLQASNALRLLWVLGDAGDPVGARVILRGMKRAAAQQAGPSRRRSGDRRARPSDSSEEEVQDWEPADLSYVRVMRAIMVATQRRPAGLTAAIVKEAAGPEPHADVASDASKPSYDPWTEAKTLLVEFSARKANGGSVRAKSQAAGHKFGTDGRGDTASRRQLEAPERAPEWMARIHLNAMVSFFLNIAHVCAAKHANQGDLIAREALTLLEEKFGLEELVRATRKLQNEMNATVADGEASAKTLPARRLGLLNNLGKVTALALDTSNHSFAPKADVETWKGVRKLLSTMSVFEESDARPSAPVGKMRGGLAGNHLLLSKDDYLELEGEADSEEFEKQAFGEGDNQGRYGARGSQRTQRRSRHVEQELQRWVRGASS</sequence>
<feature type="compositionally biased region" description="Polar residues" evidence="6">
    <location>
        <begin position="76"/>
        <end position="88"/>
    </location>
</feature>
<evidence type="ECO:0000313" key="7">
    <source>
        <dbReference type="EMBL" id="GAC75641.1"/>
    </source>
</evidence>
<dbReference type="PANTHER" id="PTHR47936">
    <property type="entry name" value="PPR_LONG DOMAIN-CONTAINING PROTEIN"/>
    <property type="match status" value="1"/>
</dbReference>
<dbReference type="EMBL" id="DF196782">
    <property type="protein sequence ID" value="GAC75641.1"/>
    <property type="molecule type" value="Genomic_DNA"/>
</dbReference>
<feature type="region of interest" description="Disordered" evidence="6">
    <location>
        <begin position="670"/>
        <end position="701"/>
    </location>
</feature>
<feature type="compositionally biased region" description="Polar residues" evidence="6">
    <location>
        <begin position="47"/>
        <end position="63"/>
    </location>
</feature>
<dbReference type="AlphaFoldDB" id="M9LRH3"/>
<evidence type="ECO:0000256" key="5">
    <source>
        <dbReference type="PROSITE-ProRule" id="PRU00708"/>
    </source>
</evidence>
<evidence type="ECO:0000256" key="6">
    <source>
        <dbReference type="SAM" id="MobiDB-lite"/>
    </source>
</evidence>
<dbReference type="InterPro" id="IPR002885">
    <property type="entry name" value="PPR_rpt"/>
</dbReference>
<dbReference type="NCBIfam" id="TIGR00756">
    <property type="entry name" value="PPR"/>
    <property type="match status" value="1"/>
</dbReference>
<comment type="similarity">
    <text evidence="1">Belongs to the CCM1 family.</text>
</comment>
<evidence type="ECO:0000256" key="2">
    <source>
        <dbReference type="ARBA" id="ARBA00022737"/>
    </source>
</evidence>
<feature type="region of interest" description="Disordered" evidence="6">
    <location>
        <begin position="461"/>
        <end position="485"/>
    </location>
</feature>
<feature type="compositionally biased region" description="Basic and acidic residues" evidence="6">
    <location>
        <begin position="129"/>
        <end position="141"/>
    </location>
</feature>
<organism evidence="7 8">
    <name type="scientific">Pseudozyma antarctica (strain T-34)</name>
    <name type="common">Yeast</name>
    <name type="synonym">Candida antarctica</name>
    <dbReference type="NCBI Taxonomy" id="1151754"/>
    <lineage>
        <taxon>Eukaryota</taxon>
        <taxon>Fungi</taxon>
        <taxon>Dikarya</taxon>
        <taxon>Basidiomycota</taxon>
        <taxon>Ustilaginomycotina</taxon>
        <taxon>Ustilaginomycetes</taxon>
        <taxon>Ustilaginales</taxon>
        <taxon>Ustilaginaceae</taxon>
        <taxon>Moesziomyces</taxon>
    </lineage>
</organism>
<comment type="subunit">
    <text evidence="4">Binds to mitochondrial small subunit 15S rRNA.</text>
</comment>
<keyword evidence="2" id="KW-0677">Repeat</keyword>
<feature type="compositionally biased region" description="Basic and acidic residues" evidence="6">
    <location>
        <begin position="90"/>
        <end position="100"/>
    </location>
</feature>
<feature type="region of interest" description="Disordered" evidence="6">
    <location>
        <begin position="41"/>
        <end position="144"/>
    </location>
</feature>
<dbReference type="PANTHER" id="PTHR47936:SF1">
    <property type="entry name" value="PENTATRICOPEPTIDE REPEAT-CONTAINING PROTEIN GUN1, CHLOROPLASTIC"/>
    <property type="match status" value="1"/>
</dbReference>
<dbReference type="InterPro" id="IPR011990">
    <property type="entry name" value="TPR-like_helical_dom_sf"/>
</dbReference>
<accession>M9LRH3</accession>
<dbReference type="OrthoDB" id="185373at2759"/>
<reference evidence="8" key="1">
    <citation type="journal article" date="2013" name="Genome Announc.">
        <title>Genome sequence of the basidiomycetous yeast Pseudozyma antarctica T-34, a producer of the glycolipid biosurfactants mannosylerythritol lipids.</title>
        <authorList>
            <person name="Morita T."/>
            <person name="Koike H."/>
            <person name="Koyama Y."/>
            <person name="Hagiwara H."/>
            <person name="Ito E."/>
            <person name="Fukuoka T."/>
            <person name="Imura T."/>
            <person name="Machida M."/>
            <person name="Kitamoto D."/>
        </authorList>
    </citation>
    <scope>NUCLEOTIDE SEQUENCE [LARGE SCALE GENOMIC DNA]</scope>
    <source>
        <strain evidence="8">T-34</strain>
    </source>
</reference>
<feature type="repeat" description="PPR" evidence="5">
    <location>
        <begin position="212"/>
        <end position="246"/>
    </location>
</feature>
<comment type="function">
    <text evidence="3">Regulates mitochondrial small subunit maturation by controlling 15S rRNA 5'-end processing. Localizes to the 5' precursor of the 15S rRNA in a position that is subsequently occupied by mS47 in the mature yeast mtSSU. Uses structure and sequence-specific RNA recognition, binding to a single-stranded region of the precursor and specifically recognizing bases -6 to -1. The exchange of Ccm1 for mS47 is coupled to the irreversible removal of precursor rRNA that is accompanied by conformational changes of the mitoribosomal proteins uS5m and mS26. These conformational changes signal completion of 5'-end rRNA processing through protection of the mature 5'-end of the 15S rRNA and stabilization of mS47. The removal of the 5' precursor together with the dissociation of Ccm1 may be catalyzed by the 5'-3' exoribonuclease Pet127. Involved in the specific removal of group I introns in mitochondrial encoded transcripts.</text>
</comment>
<gene>
    <name evidence="7" type="ORF">PANT_16c00083</name>
</gene>
<dbReference type="Proteomes" id="UP000011976">
    <property type="component" value="Unassembled WGS sequence"/>
</dbReference>
<feature type="region of interest" description="Disordered" evidence="6">
    <location>
        <begin position="773"/>
        <end position="799"/>
    </location>
</feature>
<dbReference type="PROSITE" id="PS51375">
    <property type="entry name" value="PPR"/>
    <property type="match status" value="1"/>
</dbReference>